<dbReference type="InterPro" id="IPR000608">
    <property type="entry name" value="UBC"/>
</dbReference>
<reference evidence="6 7" key="1">
    <citation type="journal article" date="2018" name="J. Allergy Clin. Immunol.">
        <title>High-quality assembly of Dermatophagoides pteronyssinus genome and transcriptome reveals a wide range of novel allergens.</title>
        <authorList>
            <person name="Liu X.Y."/>
            <person name="Yang K.Y."/>
            <person name="Wang M.Q."/>
            <person name="Kwok J.S."/>
            <person name="Zeng X."/>
            <person name="Yang Z."/>
            <person name="Xiao X.J."/>
            <person name="Lau C.P."/>
            <person name="Li Y."/>
            <person name="Huang Z.M."/>
            <person name="Ba J.G."/>
            <person name="Yim A.K."/>
            <person name="Ouyang C.Y."/>
            <person name="Ngai S.M."/>
            <person name="Chan T.F."/>
            <person name="Leung E.L."/>
            <person name="Liu L."/>
            <person name="Liu Z.G."/>
            <person name="Tsui S.K."/>
        </authorList>
    </citation>
    <scope>NUCLEOTIDE SEQUENCE [LARGE SCALE GENOMIC DNA]</scope>
    <source>
        <strain evidence="6">Derp</strain>
    </source>
</reference>
<evidence type="ECO:0000313" key="7">
    <source>
        <dbReference type="Proteomes" id="UP000887458"/>
    </source>
</evidence>
<dbReference type="PANTHER" id="PTHR24067">
    <property type="entry name" value="UBIQUITIN-CONJUGATING ENZYME E2"/>
    <property type="match status" value="1"/>
</dbReference>
<dbReference type="CDD" id="cd23794">
    <property type="entry name" value="UBCc_UBE2F_UBE2M"/>
    <property type="match status" value="1"/>
</dbReference>
<evidence type="ECO:0000256" key="3">
    <source>
        <dbReference type="PROSITE-ProRule" id="PRU10133"/>
    </source>
</evidence>
<organism evidence="6 7">
    <name type="scientific">Dermatophagoides pteronyssinus</name>
    <name type="common">European house dust mite</name>
    <dbReference type="NCBI Taxonomy" id="6956"/>
    <lineage>
        <taxon>Eukaryota</taxon>
        <taxon>Metazoa</taxon>
        <taxon>Ecdysozoa</taxon>
        <taxon>Arthropoda</taxon>
        <taxon>Chelicerata</taxon>
        <taxon>Arachnida</taxon>
        <taxon>Acari</taxon>
        <taxon>Acariformes</taxon>
        <taxon>Sarcoptiformes</taxon>
        <taxon>Astigmata</taxon>
        <taxon>Psoroptidia</taxon>
        <taxon>Analgoidea</taxon>
        <taxon>Pyroglyphidae</taxon>
        <taxon>Dermatophagoidinae</taxon>
        <taxon>Dermatophagoides</taxon>
    </lineage>
</organism>
<dbReference type="SUPFAM" id="SSF54495">
    <property type="entry name" value="UBC-like"/>
    <property type="match status" value="1"/>
</dbReference>
<keyword evidence="4" id="KW-0547">Nucleotide-binding</keyword>
<reference evidence="6 7" key="2">
    <citation type="journal article" date="2022" name="Mol. Biol. Evol.">
        <title>Comparative Genomics Reveals Insights into the Divergent Evolution of Astigmatic Mites and Household Pest Adaptations.</title>
        <authorList>
            <person name="Xiong Q."/>
            <person name="Wan A.T."/>
            <person name="Liu X."/>
            <person name="Fung C.S."/>
            <person name="Xiao X."/>
            <person name="Malainual N."/>
            <person name="Hou J."/>
            <person name="Wang L."/>
            <person name="Wang M."/>
            <person name="Yang K.Y."/>
            <person name="Cui Y."/>
            <person name="Leung E.L."/>
            <person name="Nong W."/>
            <person name="Shin S.K."/>
            <person name="Au S.W."/>
            <person name="Jeong K.Y."/>
            <person name="Chew F.T."/>
            <person name="Hui J.H."/>
            <person name="Leung T.F."/>
            <person name="Tungtrongchitr A."/>
            <person name="Zhong N."/>
            <person name="Liu Z."/>
            <person name="Tsui S.K."/>
        </authorList>
    </citation>
    <scope>NUCLEOTIDE SEQUENCE [LARGE SCALE GENOMIC DNA]</scope>
    <source>
        <strain evidence="6">Derp</strain>
    </source>
</reference>
<dbReference type="InterPro" id="IPR050113">
    <property type="entry name" value="Ub_conjugating_enzyme"/>
</dbReference>
<dbReference type="SMART" id="SM00212">
    <property type="entry name" value="UBCc"/>
    <property type="match status" value="1"/>
</dbReference>
<comment type="caution">
    <text evidence="6">The sequence shown here is derived from an EMBL/GenBank/DDBJ whole genome shotgun (WGS) entry which is preliminary data.</text>
</comment>
<keyword evidence="7" id="KW-1185">Reference proteome</keyword>
<proteinExistence type="inferred from homology"/>
<comment type="similarity">
    <text evidence="4">Belongs to the ubiquitin-conjugating enzyme family.</text>
</comment>
<evidence type="ECO:0000256" key="4">
    <source>
        <dbReference type="RuleBase" id="RU362109"/>
    </source>
</evidence>
<feature type="active site" description="Glycyl thioester intermediate" evidence="3">
    <location>
        <position position="117"/>
    </location>
</feature>
<dbReference type="InterPro" id="IPR023313">
    <property type="entry name" value="UBQ-conjugating_AS"/>
</dbReference>
<feature type="non-terminal residue" evidence="6">
    <location>
        <position position="1"/>
    </location>
</feature>
<protein>
    <submittedName>
        <fullName evidence="6">NEDD8-conjugating enzyme ube2f</fullName>
    </submittedName>
</protein>
<dbReference type="InterPro" id="IPR016135">
    <property type="entry name" value="UBQ-conjugating_enzyme/RWD"/>
</dbReference>
<dbReference type="Pfam" id="PF00179">
    <property type="entry name" value="UQ_con"/>
    <property type="match status" value="1"/>
</dbReference>
<name>A0ABQ8JJT8_DERPT</name>
<keyword evidence="2 4" id="KW-0833">Ubl conjugation pathway</keyword>
<gene>
    <name evidence="6" type="primary">UBE2F</name>
    <name evidence="6" type="ORF">DERP_008122</name>
</gene>
<evidence type="ECO:0000256" key="2">
    <source>
        <dbReference type="ARBA" id="ARBA00022786"/>
    </source>
</evidence>
<evidence type="ECO:0000259" key="5">
    <source>
        <dbReference type="PROSITE" id="PS50127"/>
    </source>
</evidence>
<dbReference type="PROSITE" id="PS00183">
    <property type="entry name" value="UBC_1"/>
    <property type="match status" value="1"/>
</dbReference>
<sequence length="295" mass="33407">NIRKMLGSWRNKKVPSNNEADSSSQAKKALSSRDLFLPRDIQELKDDLPSTCKFIVPNPNELHILELWITPPRESMWYGGRFKFVIDIPLEYKYAPPKVRCLTRIYHPNINESGEICLSILRVSFDENGWLPTRSLKDIVCGLNSLFTDLLNFEDPLNSAAAEHYLRDPRGFARQNANKANDMADMTIPIFCKASIHNNERRFFLDAFSIVRVMAFITSTRAMYRKNPPNCRQITANVPSRCVTSSNITATDMLMPARILRSNAAPIERPSIKLSNASPSTIIQATVSMTIVDVS</sequence>
<dbReference type="EMBL" id="NJHN03000035">
    <property type="protein sequence ID" value="KAH9422859.1"/>
    <property type="molecule type" value="Genomic_DNA"/>
</dbReference>
<dbReference type="Gene3D" id="3.10.110.10">
    <property type="entry name" value="Ubiquitin Conjugating Enzyme"/>
    <property type="match status" value="1"/>
</dbReference>
<feature type="domain" description="UBC core" evidence="5">
    <location>
        <begin position="32"/>
        <end position="185"/>
    </location>
</feature>
<evidence type="ECO:0000313" key="6">
    <source>
        <dbReference type="EMBL" id="KAH9422859.1"/>
    </source>
</evidence>
<evidence type="ECO:0000256" key="1">
    <source>
        <dbReference type="ARBA" id="ARBA00022679"/>
    </source>
</evidence>
<keyword evidence="4" id="KW-0067">ATP-binding</keyword>
<dbReference type="Proteomes" id="UP000887458">
    <property type="component" value="Unassembled WGS sequence"/>
</dbReference>
<dbReference type="PROSITE" id="PS50127">
    <property type="entry name" value="UBC_2"/>
    <property type="match status" value="1"/>
</dbReference>
<accession>A0ABQ8JJT8</accession>
<keyword evidence="1" id="KW-0808">Transferase</keyword>